<name>A0ABR2FF99_9ROSI</name>
<keyword evidence="4" id="KW-1185">Reference proteome</keyword>
<dbReference type="EMBL" id="JBBPBM010000006">
    <property type="protein sequence ID" value="KAK8579612.1"/>
    <property type="molecule type" value="Genomic_DNA"/>
</dbReference>
<reference evidence="3 4" key="1">
    <citation type="journal article" date="2024" name="G3 (Bethesda)">
        <title>Genome assembly of Hibiscus sabdariffa L. provides insights into metabolisms of medicinal natural products.</title>
        <authorList>
            <person name="Kim T."/>
        </authorList>
    </citation>
    <scope>NUCLEOTIDE SEQUENCE [LARGE SCALE GENOMIC DNA]</scope>
    <source>
        <strain evidence="3">TK-2024</strain>
        <tissue evidence="3">Old leaves</tissue>
    </source>
</reference>
<dbReference type="PANTHER" id="PTHR47723:SF19">
    <property type="entry name" value="POLYNUCLEOTIDYL TRANSFERASE, RIBONUCLEASE H-LIKE SUPERFAMILY PROTEIN"/>
    <property type="match status" value="1"/>
</dbReference>
<sequence>MMKDMVTDLGDWDWTRLAASLKSTALDHIATVPPPRLNFGFDIPVWRWSTNRQFTTQSAYKYLMGLSDSPADSIWKRVWSLLVSQRVHTFMWLTLHQRHLTNVEQVRRQLSDSDRCTICNRGVEDLDHILCFCTRARNLWTRAVKPEILASFLSSPFDSCLRHNLLVETGNVLQGVPWNCRFAIFCWLLWKRRCAVIFYSDFIRHDDILMQGDRLVVEYVISSAHVSRQPSPVNVVPSGVLRDENGSWILDFGRSIGCCSVLVAELWAVQDMLARAWRLDICHLVLETDYLEVVKLLNCSSTTMVGNSLV</sequence>
<evidence type="ECO:0000259" key="1">
    <source>
        <dbReference type="Pfam" id="PF13456"/>
    </source>
</evidence>
<dbReference type="InterPro" id="IPR026960">
    <property type="entry name" value="RVT-Znf"/>
</dbReference>
<evidence type="ECO:0008006" key="5">
    <source>
        <dbReference type="Google" id="ProtNLM"/>
    </source>
</evidence>
<dbReference type="InterPro" id="IPR053151">
    <property type="entry name" value="RNase_H-like"/>
</dbReference>
<evidence type="ECO:0000313" key="4">
    <source>
        <dbReference type="Proteomes" id="UP001472677"/>
    </source>
</evidence>
<dbReference type="CDD" id="cd06222">
    <property type="entry name" value="RNase_H_like"/>
    <property type="match status" value="1"/>
</dbReference>
<feature type="domain" description="RNase H type-1" evidence="1">
    <location>
        <begin position="239"/>
        <end position="302"/>
    </location>
</feature>
<comment type="caution">
    <text evidence="3">The sequence shown here is derived from an EMBL/GenBank/DDBJ whole genome shotgun (WGS) entry which is preliminary data.</text>
</comment>
<dbReference type="PANTHER" id="PTHR47723">
    <property type="entry name" value="OS05G0353850 PROTEIN"/>
    <property type="match status" value="1"/>
</dbReference>
<dbReference type="Proteomes" id="UP001472677">
    <property type="component" value="Unassembled WGS sequence"/>
</dbReference>
<evidence type="ECO:0000313" key="3">
    <source>
        <dbReference type="EMBL" id="KAK8579612.1"/>
    </source>
</evidence>
<dbReference type="InterPro" id="IPR002156">
    <property type="entry name" value="RNaseH_domain"/>
</dbReference>
<accession>A0ABR2FF99</accession>
<dbReference type="InterPro" id="IPR044730">
    <property type="entry name" value="RNase_H-like_dom_plant"/>
</dbReference>
<evidence type="ECO:0000259" key="2">
    <source>
        <dbReference type="Pfam" id="PF13966"/>
    </source>
</evidence>
<dbReference type="Pfam" id="PF13966">
    <property type="entry name" value="zf-RVT"/>
    <property type="match status" value="1"/>
</dbReference>
<feature type="domain" description="Reverse transcriptase zinc-binding" evidence="2">
    <location>
        <begin position="54"/>
        <end position="140"/>
    </location>
</feature>
<protein>
    <recommendedName>
        <fullName evidence="5">Reverse transcriptase zinc-binding domain-containing protein</fullName>
    </recommendedName>
</protein>
<organism evidence="3 4">
    <name type="scientific">Hibiscus sabdariffa</name>
    <name type="common">roselle</name>
    <dbReference type="NCBI Taxonomy" id="183260"/>
    <lineage>
        <taxon>Eukaryota</taxon>
        <taxon>Viridiplantae</taxon>
        <taxon>Streptophyta</taxon>
        <taxon>Embryophyta</taxon>
        <taxon>Tracheophyta</taxon>
        <taxon>Spermatophyta</taxon>
        <taxon>Magnoliopsida</taxon>
        <taxon>eudicotyledons</taxon>
        <taxon>Gunneridae</taxon>
        <taxon>Pentapetalae</taxon>
        <taxon>rosids</taxon>
        <taxon>malvids</taxon>
        <taxon>Malvales</taxon>
        <taxon>Malvaceae</taxon>
        <taxon>Malvoideae</taxon>
        <taxon>Hibiscus</taxon>
    </lineage>
</organism>
<dbReference type="Gene3D" id="3.30.420.10">
    <property type="entry name" value="Ribonuclease H-like superfamily/Ribonuclease H"/>
    <property type="match status" value="1"/>
</dbReference>
<dbReference type="Pfam" id="PF13456">
    <property type="entry name" value="RVT_3"/>
    <property type="match status" value="1"/>
</dbReference>
<dbReference type="InterPro" id="IPR036397">
    <property type="entry name" value="RNaseH_sf"/>
</dbReference>
<proteinExistence type="predicted"/>
<gene>
    <name evidence="3" type="ORF">V6N12_069926</name>
</gene>